<dbReference type="EMBL" id="LSBJ02000002">
    <property type="protein sequence ID" value="OWT43309.1"/>
    <property type="molecule type" value="Genomic_DNA"/>
</dbReference>
<proteinExistence type="predicted"/>
<reference evidence="1 2" key="1">
    <citation type="journal article" date="2016" name="PLoS Pathog.">
        <title>Biosynthesis of antibiotic leucinostatins in bio-control fungus Purpureocillium lilacinum and their inhibition on phytophthora revealed by genome mining.</title>
        <authorList>
            <person name="Wang G."/>
            <person name="Liu Z."/>
            <person name="Lin R."/>
            <person name="Li E."/>
            <person name="Mao Z."/>
            <person name="Ling J."/>
            <person name="Yang Y."/>
            <person name="Yin W.B."/>
            <person name="Xie B."/>
        </authorList>
    </citation>
    <scope>NUCLEOTIDE SEQUENCE [LARGE SCALE GENOMIC DNA]</scope>
    <source>
        <strain evidence="1">170</strain>
    </source>
</reference>
<comment type="caution">
    <text evidence="1">The sequence shown here is derived from an EMBL/GenBank/DDBJ whole genome shotgun (WGS) entry which is preliminary data.</text>
</comment>
<evidence type="ECO:0000313" key="1">
    <source>
        <dbReference type="EMBL" id="OWT43309.1"/>
    </source>
</evidence>
<dbReference type="GeneID" id="33936481"/>
<evidence type="ECO:0000313" key="2">
    <source>
        <dbReference type="Proteomes" id="UP000078397"/>
    </source>
</evidence>
<accession>A0A219ARU4</accession>
<dbReference type="RefSeq" id="XP_022285745.1">
    <property type="nucleotide sequence ID" value="XM_022429228.1"/>
</dbReference>
<dbReference type="KEGG" id="pchm:VFPPC_17528"/>
<gene>
    <name evidence="1" type="ORF">VFPPC_17528</name>
</gene>
<protein>
    <submittedName>
        <fullName evidence="1">Uncharacterized protein</fullName>
    </submittedName>
</protein>
<keyword evidence="2" id="KW-1185">Reference proteome</keyword>
<sequence>MSGVSDCRGLLCWELGMWNWHGVSQYERRSYSLYQSLPLPRAKYSTALQ</sequence>
<dbReference type="Proteomes" id="UP000078397">
    <property type="component" value="Unassembled WGS sequence"/>
</dbReference>
<name>A0A219ARU4_METCM</name>
<dbReference type="AlphaFoldDB" id="A0A219ARU4"/>
<organism evidence="1 2">
    <name type="scientific">Pochonia chlamydosporia 170</name>
    <dbReference type="NCBI Taxonomy" id="1380566"/>
    <lineage>
        <taxon>Eukaryota</taxon>
        <taxon>Fungi</taxon>
        <taxon>Dikarya</taxon>
        <taxon>Ascomycota</taxon>
        <taxon>Pezizomycotina</taxon>
        <taxon>Sordariomycetes</taxon>
        <taxon>Hypocreomycetidae</taxon>
        <taxon>Hypocreales</taxon>
        <taxon>Clavicipitaceae</taxon>
        <taxon>Pochonia</taxon>
    </lineage>
</organism>